<accession>A0A7Y8VRR9</accession>
<dbReference type="InterPro" id="IPR036389">
    <property type="entry name" value="RNase_III_sf"/>
</dbReference>
<evidence type="ECO:0000313" key="6">
    <source>
        <dbReference type="EMBL" id="NWO23217.1"/>
    </source>
</evidence>
<protein>
    <recommendedName>
        <fullName evidence="1">Ribonuclease 3</fullName>
    </recommendedName>
    <alternativeName>
        <fullName evidence="3">Ribonuclease III</fullName>
    </alternativeName>
</protein>
<evidence type="ECO:0000256" key="2">
    <source>
        <dbReference type="ARBA" id="ARBA00022801"/>
    </source>
</evidence>
<evidence type="ECO:0000256" key="1">
    <source>
        <dbReference type="ARBA" id="ARBA00017706"/>
    </source>
</evidence>
<dbReference type="SUPFAM" id="SSF69065">
    <property type="entry name" value="RNase III domain-like"/>
    <property type="match status" value="1"/>
</dbReference>
<feature type="domain" description="RNase III" evidence="5">
    <location>
        <begin position="11"/>
        <end position="161"/>
    </location>
</feature>
<dbReference type="InterPro" id="IPR000999">
    <property type="entry name" value="RNase_III_dom"/>
</dbReference>
<keyword evidence="7" id="KW-1185">Reference proteome</keyword>
<dbReference type="Proteomes" id="UP000526307">
    <property type="component" value="Unassembled WGS sequence"/>
</dbReference>
<evidence type="ECO:0000259" key="5">
    <source>
        <dbReference type="PROSITE" id="PS50142"/>
    </source>
</evidence>
<evidence type="ECO:0000256" key="3">
    <source>
        <dbReference type="ARBA" id="ARBA00032486"/>
    </source>
</evidence>
<dbReference type="RefSeq" id="WP_178978388.1">
    <property type="nucleotide sequence ID" value="NZ_JABXYR010000001.1"/>
</dbReference>
<organism evidence="6 7">
    <name type="scientific">Mogibacterium timidum</name>
    <dbReference type="NCBI Taxonomy" id="35519"/>
    <lineage>
        <taxon>Bacteria</taxon>
        <taxon>Bacillati</taxon>
        <taxon>Bacillota</taxon>
        <taxon>Clostridia</taxon>
        <taxon>Peptostreptococcales</taxon>
        <taxon>Anaerovoracaceae</taxon>
        <taxon>Mogibacterium</taxon>
    </lineage>
</organism>
<sequence length="191" mass="22129">MRKNILKDEFKEQILQQIGNYKFKNPQLLKQAFTRRSFTEENGGENNEVLEFIGDKALDIAVVHYLVKRFSNANDDNLYRAMYSQAQPEEEFSSSLKEDELTKLKQRLIQKDTLARRIDEMCIADFLIMGKGDIKNNRSQDRSVKEDLFEAIIGAIAIDSNWDFEKIQEAVEVMLCPDSIITSNDETDYVS</sequence>
<gene>
    <name evidence="6" type="ORF">HW270_03860</name>
</gene>
<evidence type="ECO:0000313" key="7">
    <source>
        <dbReference type="Proteomes" id="UP000526307"/>
    </source>
</evidence>
<evidence type="ECO:0000256" key="4">
    <source>
        <dbReference type="ARBA" id="ARBA00049596"/>
    </source>
</evidence>
<dbReference type="EMBL" id="JABXYR010000001">
    <property type="protein sequence ID" value="NWO23217.1"/>
    <property type="molecule type" value="Genomic_DNA"/>
</dbReference>
<dbReference type="CDD" id="cd00593">
    <property type="entry name" value="RIBOc"/>
    <property type="match status" value="1"/>
</dbReference>
<name>A0A7Y8VRR9_9FIRM</name>
<reference evidence="6 7" key="1">
    <citation type="submission" date="2020-06" db="EMBL/GenBank/DDBJ databases">
        <title>Mogibacterium timidum strain W9173 genomic sequence.</title>
        <authorList>
            <person name="Wade W.G."/>
            <person name="Johnston C.D."/>
            <person name="Chen T."/>
            <person name="Dewhirst F.E."/>
        </authorList>
    </citation>
    <scope>NUCLEOTIDE SEQUENCE [LARGE SCALE GENOMIC DNA]</scope>
    <source>
        <strain evidence="6 7">W9173</strain>
    </source>
</reference>
<dbReference type="Pfam" id="PF14622">
    <property type="entry name" value="Ribonucleas_3_3"/>
    <property type="match status" value="1"/>
</dbReference>
<comment type="caution">
    <text evidence="6">The sequence shown here is derived from an EMBL/GenBank/DDBJ whole genome shotgun (WGS) entry which is preliminary data.</text>
</comment>
<dbReference type="PANTHER" id="PTHR14950:SF37">
    <property type="entry name" value="ENDORIBONUCLEASE DICER"/>
    <property type="match status" value="1"/>
</dbReference>
<keyword evidence="2" id="KW-0378">Hydrolase</keyword>
<dbReference type="PROSITE" id="PS50142">
    <property type="entry name" value="RNASE_3_2"/>
    <property type="match status" value="1"/>
</dbReference>
<dbReference type="GO" id="GO:0004525">
    <property type="term" value="F:ribonuclease III activity"/>
    <property type="evidence" value="ECO:0007669"/>
    <property type="project" value="InterPro"/>
</dbReference>
<dbReference type="Gene3D" id="1.10.1520.10">
    <property type="entry name" value="Ribonuclease III domain"/>
    <property type="match status" value="1"/>
</dbReference>
<proteinExistence type="predicted"/>
<comment type="function">
    <text evidence="4">Digests double-stranded RNA. Involved in the processing of primary rRNA transcript to yield the immediate precursors to the large and small rRNAs (23S and 16S). Processes some mRNAs, and tRNAs when they are encoded in the rRNA operon. Processes pre-crRNA and tracrRNA of type II CRISPR loci if present in the organism.</text>
</comment>
<dbReference type="PANTHER" id="PTHR14950">
    <property type="entry name" value="DICER-RELATED"/>
    <property type="match status" value="1"/>
</dbReference>
<dbReference type="GO" id="GO:0006396">
    <property type="term" value="P:RNA processing"/>
    <property type="evidence" value="ECO:0007669"/>
    <property type="project" value="InterPro"/>
</dbReference>
<dbReference type="SMART" id="SM00535">
    <property type="entry name" value="RIBOc"/>
    <property type="match status" value="1"/>
</dbReference>
<dbReference type="AlphaFoldDB" id="A0A7Y8VRR9"/>